<reference evidence="3" key="2">
    <citation type="submission" date="2024-04" db="EMBL/GenBank/DDBJ databases">
        <authorList>
            <person name="Chen Y."/>
            <person name="Shah S."/>
            <person name="Dougan E. K."/>
            <person name="Thang M."/>
            <person name="Chan C."/>
        </authorList>
    </citation>
    <scope>NUCLEOTIDE SEQUENCE [LARGE SCALE GENOMIC DNA]</scope>
</reference>
<dbReference type="Proteomes" id="UP001152797">
    <property type="component" value="Unassembled WGS sequence"/>
</dbReference>
<feature type="compositionally biased region" description="Low complexity" evidence="1">
    <location>
        <begin position="193"/>
        <end position="206"/>
    </location>
</feature>
<evidence type="ECO:0000313" key="5">
    <source>
        <dbReference type="Proteomes" id="UP001152797"/>
    </source>
</evidence>
<evidence type="ECO:0000256" key="1">
    <source>
        <dbReference type="SAM" id="MobiDB-lite"/>
    </source>
</evidence>
<dbReference type="EMBL" id="CAMXCT030001127">
    <property type="protein sequence ID" value="CAL4774352.1"/>
    <property type="molecule type" value="Genomic_DNA"/>
</dbReference>
<proteinExistence type="predicted"/>
<feature type="region of interest" description="Disordered" evidence="1">
    <location>
        <begin position="100"/>
        <end position="122"/>
    </location>
</feature>
<evidence type="ECO:0000313" key="4">
    <source>
        <dbReference type="EMBL" id="CAL4774352.1"/>
    </source>
</evidence>
<comment type="caution">
    <text evidence="2">The sequence shown here is derived from an EMBL/GenBank/DDBJ whole genome shotgun (WGS) entry which is preliminary data.</text>
</comment>
<keyword evidence="5" id="KW-1185">Reference proteome</keyword>
<dbReference type="OrthoDB" id="433583at2759"/>
<feature type="compositionally biased region" description="Basic and acidic residues" evidence="1">
    <location>
        <begin position="215"/>
        <end position="232"/>
    </location>
</feature>
<evidence type="ECO:0000313" key="3">
    <source>
        <dbReference type="EMBL" id="CAL1140415.1"/>
    </source>
</evidence>
<dbReference type="AlphaFoldDB" id="A0A9P1C8Z3"/>
<protein>
    <submittedName>
        <fullName evidence="4">Ubiquitin-like domain-containing protein</fullName>
    </submittedName>
</protein>
<feature type="compositionally biased region" description="Polar residues" evidence="1">
    <location>
        <begin position="100"/>
        <end position="120"/>
    </location>
</feature>
<accession>A0A9P1C8Z3</accession>
<name>A0A9P1C8Z3_9DINO</name>
<organism evidence="2">
    <name type="scientific">Cladocopium goreaui</name>
    <dbReference type="NCBI Taxonomy" id="2562237"/>
    <lineage>
        <taxon>Eukaryota</taxon>
        <taxon>Sar</taxon>
        <taxon>Alveolata</taxon>
        <taxon>Dinophyceae</taxon>
        <taxon>Suessiales</taxon>
        <taxon>Symbiodiniaceae</taxon>
        <taxon>Cladocopium</taxon>
    </lineage>
</organism>
<dbReference type="EMBL" id="CAMXCT010001127">
    <property type="protein sequence ID" value="CAI3987040.1"/>
    <property type="molecule type" value="Genomic_DNA"/>
</dbReference>
<dbReference type="EMBL" id="CAMXCT020001127">
    <property type="protein sequence ID" value="CAL1140415.1"/>
    <property type="molecule type" value="Genomic_DNA"/>
</dbReference>
<gene>
    <name evidence="2" type="ORF">C1SCF055_LOCUS14345</name>
</gene>
<reference evidence="2" key="1">
    <citation type="submission" date="2022-10" db="EMBL/GenBank/DDBJ databases">
        <authorList>
            <person name="Chen Y."/>
            <person name="Dougan E. K."/>
            <person name="Chan C."/>
            <person name="Rhodes N."/>
            <person name="Thang M."/>
        </authorList>
    </citation>
    <scope>NUCLEOTIDE SEQUENCE</scope>
</reference>
<sequence>MSVMDKVMDNEPSENHDFLKTVDRLVKLKAENPKIRLSGPNPLRETIVVSEEEKEGVYEYIEETSKMLGRHTELNEPDLDVGGTENFYMAALQQINAGAASSSGQAVTIPTSQGPTSSGKSRIEDAAKGEAGAGNLDEESEDDEDVQPFARLFARVSQANSVVETNSSGVGMPVPKPAPKPRSGPSAKQPSQKNKNTNAANANTNTGGNGGNLPDPDKRSEKGDEPNDHDHVTLPGSDDEPLVPEPKNKRVKGAKQKPGGRTSDASARVGPGKEVVQTGDGEDMSTEDREVVSRFEGLVQEHKEMNPGPDFAQWSKDRIAALTELRNNIQSKQKSLKRRRGESSVSSSTVSLKEGLTKLLEELSTLIDLTRRLNACAPTEGKNLYDAILAVSGLTVGQEVLKLASWDCFFDEVLAHCKKHLPDCPEFFMSLANFVLTRLVKSVPTSKPISAESTGFLRNFVDSLAKHASATGSGMDHEDTLLDLAAVLNFGAAPGRVIKFCENLDNSEHWAVQALASKEGKKITQAMLENARKRESNTKLLEAIETAIREQLGKSDVAGLEKTGLCEPGIDLEQVKDRFTAEHGKLVNTHYTFVSTSSFKCLKGAERDSVTKLRETTRAAAQLIVSSFIHNDFLPYMSDLESGFTFKKANVNPVLTDESCLCQLQGGALGNGSGQVIETFKEFSVFMKDLAATAALLFDPDNTEGMEAVKAQTWVRKWQSQSGSLLKAVEAFEKTAPASSEQDSVLAAAMKGVVDNMETCVQEIFGEQLQSKAAECTKPGFDLLHGFLEDEGFLTKERFAEFKKCFEEACLIATALPKGDAFRAALPTMSELVEMAFLCHGPEKDSVTTKYAFIKQANLCAEKGEGEVMDALTDLAKVTTLREDAKLLELAHLHGKLVAQGKEVFVQLREAFVQKLDQATVKISIPSEVETMCTLDSITSEFLDSQFNMKTSSAVSDKAISMSTLLRDVSVACSYMGIKADDFLDLKPYEINNREGLTFLCLDNFGCLGFFWLRTVLRMIRMSWM</sequence>
<evidence type="ECO:0000313" key="2">
    <source>
        <dbReference type="EMBL" id="CAI3987040.1"/>
    </source>
</evidence>
<feature type="region of interest" description="Disordered" evidence="1">
    <location>
        <begin position="162"/>
        <end position="288"/>
    </location>
</feature>